<reference evidence="8 9" key="1">
    <citation type="submission" date="2019-09" db="EMBL/GenBank/DDBJ databases">
        <title>Genome sequence of Rhodovastum atsumiense, a diverse member of the Acetobacteraceae family of non-sulfur purple photosynthetic bacteria.</title>
        <authorList>
            <person name="Meyer T."/>
            <person name="Kyndt J."/>
        </authorList>
    </citation>
    <scope>NUCLEOTIDE SEQUENCE [LARGE SCALE GENOMIC DNA]</scope>
    <source>
        <strain evidence="8 9">DSM 21279</strain>
    </source>
</reference>
<evidence type="ECO:0000256" key="4">
    <source>
        <dbReference type="ARBA" id="ARBA00022989"/>
    </source>
</evidence>
<feature type="transmembrane region" description="Helical" evidence="7">
    <location>
        <begin position="12"/>
        <end position="31"/>
    </location>
</feature>
<evidence type="ECO:0000256" key="3">
    <source>
        <dbReference type="ARBA" id="ARBA00022692"/>
    </source>
</evidence>
<feature type="transmembrane region" description="Helical" evidence="7">
    <location>
        <begin position="87"/>
        <end position="105"/>
    </location>
</feature>
<evidence type="ECO:0000256" key="5">
    <source>
        <dbReference type="ARBA" id="ARBA00023136"/>
    </source>
</evidence>
<sequence>MRTAPPPLSSVLHRLPAAAKLLALAVAGTGLVLVEDWRAMLAAFAGVVLLYPVARLSPLVPLRQLRPLLWLLGVLFLAQWVMEAWQLGLLVVLRLAALVLAADLVTRTTRTEAMIATLERGLGPFARFGVNPAKVALAISLALRFIPVIAEQAREIRDAQRARGLDRNPLALLLPLIVRTLRMAGDVADAIEARSGGVEDAPVPSPSRNPESRQQESPCPQPDSPRATSFTLPSSLP</sequence>
<dbReference type="GO" id="GO:0005886">
    <property type="term" value="C:plasma membrane"/>
    <property type="evidence" value="ECO:0007669"/>
    <property type="project" value="UniProtKB-ARBA"/>
</dbReference>
<feature type="transmembrane region" description="Helical" evidence="7">
    <location>
        <begin position="37"/>
        <end position="53"/>
    </location>
</feature>
<accession>A0A5M6IL18</accession>
<gene>
    <name evidence="8" type="ORF">F1189_26505</name>
</gene>
<feature type="compositionally biased region" description="Polar residues" evidence="6">
    <location>
        <begin position="226"/>
        <end position="237"/>
    </location>
</feature>
<dbReference type="OrthoDB" id="5868344at2"/>
<dbReference type="Pfam" id="PF02361">
    <property type="entry name" value="CbiQ"/>
    <property type="match status" value="1"/>
</dbReference>
<comment type="caution">
    <text evidence="8">The sequence shown here is derived from an EMBL/GenBank/DDBJ whole genome shotgun (WGS) entry which is preliminary data.</text>
</comment>
<dbReference type="Proteomes" id="UP000325255">
    <property type="component" value="Unassembled WGS sequence"/>
</dbReference>
<keyword evidence="9" id="KW-1185">Reference proteome</keyword>
<evidence type="ECO:0000256" key="6">
    <source>
        <dbReference type="SAM" id="MobiDB-lite"/>
    </source>
</evidence>
<keyword evidence="5 7" id="KW-0472">Membrane</keyword>
<dbReference type="AlphaFoldDB" id="A0A5M6IL18"/>
<dbReference type="InterPro" id="IPR003339">
    <property type="entry name" value="ABC/ECF_trnsptr_transmembrane"/>
</dbReference>
<evidence type="ECO:0000256" key="7">
    <source>
        <dbReference type="SAM" id="Phobius"/>
    </source>
</evidence>
<evidence type="ECO:0000313" key="9">
    <source>
        <dbReference type="Proteomes" id="UP000325255"/>
    </source>
</evidence>
<dbReference type="EMBL" id="VWPK01000063">
    <property type="protein sequence ID" value="KAA5608963.1"/>
    <property type="molecule type" value="Genomic_DNA"/>
</dbReference>
<dbReference type="RefSeq" id="WP_150044547.1">
    <property type="nucleotide sequence ID" value="NZ_OW485601.1"/>
</dbReference>
<keyword evidence="3 7" id="KW-0812">Transmembrane</keyword>
<protein>
    <submittedName>
        <fullName evidence="8">Energy-coupling factor transporter transmembrane protein EcfT</fullName>
    </submittedName>
</protein>
<evidence type="ECO:0000256" key="2">
    <source>
        <dbReference type="ARBA" id="ARBA00008564"/>
    </source>
</evidence>
<comment type="subcellular location">
    <subcellularLocation>
        <location evidence="1">Membrane</location>
        <topology evidence="1">Multi-pass membrane protein</topology>
    </subcellularLocation>
</comment>
<evidence type="ECO:0000313" key="8">
    <source>
        <dbReference type="EMBL" id="KAA5608963.1"/>
    </source>
</evidence>
<proteinExistence type="inferred from homology"/>
<comment type="similarity">
    <text evidence="2">Belongs to the CbiQ family.</text>
</comment>
<dbReference type="PANTHER" id="PTHR33514:SF13">
    <property type="entry name" value="PROTEIN ABCI12, CHLOROPLASTIC"/>
    <property type="match status" value="1"/>
</dbReference>
<name>A0A5M6IL18_9PROT</name>
<feature type="region of interest" description="Disordered" evidence="6">
    <location>
        <begin position="194"/>
        <end position="237"/>
    </location>
</feature>
<organism evidence="8 9">
    <name type="scientific">Rhodovastum atsumiense</name>
    <dbReference type="NCBI Taxonomy" id="504468"/>
    <lineage>
        <taxon>Bacteria</taxon>
        <taxon>Pseudomonadati</taxon>
        <taxon>Pseudomonadota</taxon>
        <taxon>Alphaproteobacteria</taxon>
        <taxon>Acetobacterales</taxon>
        <taxon>Acetobacteraceae</taxon>
        <taxon>Rhodovastum</taxon>
    </lineage>
</organism>
<evidence type="ECO:0000256" key="1">
    <source>
        <dbReference type="ARBA" id="ARBA00004141"/>
    </source>
</evidence>
<keyword evidence="4 7" id="KW-1133">Transmembrane helix</keyword>
<dbReference type="CDD" id="cd16914">
    <property type="entry name" value="EcfT"/>
    <property type="match status" value="1"/>
</dbReference>
<dbReference type="PANTHER" id="PTHR33514">
    <property type="entry name" value="PROTEIN ABCI12, CHLOROPLASTIC"/>
    <property type="match status" value="1"/>
</dbReference>